<dbReference type="OrthoDB" id="2610860at2759"/>
<evidence type="ECO:0000256" key="1">
    <source>
        <dbReference type="SAM" id="MobiDB-lite"/>
    </source>
</evidence>
<evidence type="ECO:0000313" key="3">
    <source>
        <dbReference type="Proteomes" id="UP000250043"/>
    </source>
</evidence>
<organism evidence="2 3">
    <name type="scientific">Obba rivulosa</name>
    <dbReference type="NCBI Taxonomy" id="1052685"/>
    <lineage>
        <taxon>Eukaryota</taxon>
        <taxon>Fungi</taxon>
        <taxon>Dikarya</taxon>
        <taxon>Basidiomycota</taxon>
        <taxon>Agaricomycotina</taxon>
        <taxon>Agaricomycetes</taxon>
        <taxon>Polyporales</taxon>
        <taxon>Gelatoporiaceae</taxon>
        <taxon>Obba</taxon>
    </lineage>
</organism>
<keyword evidence="3" id="KW-1185">Reference proteome</keyword>
<dbReference type="Proteomes" id="UP000250043">
    <property type="component" value="Unassembled WGS sequence"/>
</dbReference>
<gene>
    <name evidence="2" type="ORF">OBBRIDRAFT_798146</name>
</gene>
<reference evidence="2 3" key="1">
    <citation type="submission" date="2016-07" db="EMBL/GenBank/DDBJ databases">
        <title>Draft genome of the white-rot fungus Obba rivulosa 3A-2.</title>
        <authorList>
            <consortium name="DOE Joint Genome Institute"/>
            <person name="Miettinen O."/>
            <person name="Riley R."/>
            <person name="Acob R."/>
            <person name="Barry K."/>
            <person name="Cullen D."/>
            <person name="De Vries R."/>
            <person name="Hainaut M."/>
            <person name="Hatakka A."/>
            <person name="Henrissat B."/>
            <person name="Hilden K."/>
            <person name="Kuo R."/>
            <person name="Labutti K."/>
            <person name="Lipzen A."/>
            <person name="Makela M.R."/>
            <person name="Sandor L."/>
            <person name="Spatafora J.W."/>
            <person name="Grigoriev I.V."/>
            <person name="Hibbett D.S."/>
        </authorList>
    </citation>
    <scope>NUCLEOTIDE SEQUENCE [LARGE SCALE GENOMIC DNA]</scope>
    <source>
        <strain evidence="2 3">3A-2</strain>
    </source>
</reference>
<proteinExistence type="predicted"/>
<sequence length="267" mass="30322">MGTHEKTHLETARKHPDVGDIPLGSPDSYHEAPEQHLIVDFAVLRTRVHVEDDALYDNGLGNIYVDYLRMPMLVECKPRPSRTQSDAHFKRKLGQSLLAARMDLYDQATLVFFAFQFQRSVVVVATAGEYWMYGQWERDWVIHEWSGSEGQISDESESSQDDEKKDATYVPEAQGRRPTYTPREEVFAAPDTHANFRRGNDFGYGAPRKGVAFADLYKTESDLKNSWQVNGCSGVMSLEQPQSNQGFYLLHEHLAKVAAQLDDFSQG</sequence>
<feature type="compositionally biased region" description="Basic and acidic residues" evidence="1">
    <location>
        <begin position="1"/>
        <end position="18"/>
    </location>
</feature>
<dbReference type="EMBL" id="KV722582">
    <property type="protein sequence ID" value="OCH85462.1"/>
    <property type="molecule type" value="Genomic_DNA"/>
</dbReference>
<name>A0A8E2ARP8_9APHY</name>
<protein>
    <submittedName>
        <fullName evidence="2">Uncharacterized protein</fullName>
    </submittedName>
</protein>
<evidence type="ECO:0000313" key="2">
    <source>
        <dbReference type="EMBL" id="OCH85462.1"/>
    </source>
</evidence>
<dbReference type="AlphaFoldDB" id="A0A8E2ARP8"/>
<feature type="region of interest" description="Disordered" evidence="1">
    <location>
        <begin position="151"/>
        <end position="176"/>
    </location>
</feature>
<accession>A0A8E2ARP8</accession>
<feature type="region of interest" description="Disordered" evidence="1">
    <location>
        <begin position="1"/>
        <end position="20"/>
    </location>
</feature>